<gene>
    <name evidence="2" type="ORF">Sps_04718</name>
</gene>
<accession>A0A1S6HWB9</accession>
<dbReference type="RefSeq" id="WP_077754658.1">
    <property type="nucleotide sequence ID" value="NZ_CP014782.1"/>
</dbReference>
<evidence type="ECO:0000313" key="2">
    <source>
        <dbReference type="EMBL" id="AQS39801.1"/>
    </source>
</evidence>
<dbReference type="InterPro" id="IPR036086">
    <property type="entry name" value="ParB/Sulfiredoxin_sf"/>
</dbReference>
<dbReference type="SMART" id="SM00470">
    <property type="entry name" value="ParB"/>
    <property type="match status" value="1"/>
</dbReference>
<dbReference type="KEGG" id="spsw:Sps_04718"/>
<protein>
    <submittedName>
        <fullName evidence="2">ParB-like nuclease</fullName>
    </submittedName>
</protein>
<dbReference type="PANTHER" id="PTHR33375:SF7">
    <property type="entry name" value="CHROMOSOME 2-PARTITIONING PROTEIN PARB-RELATED"/>
    <property type="match status" value="1"/>
</dbReference>
<dbReference type="AlphaFoldDB" id="A0A1S6HWB9"/>
<dbReference type="CDD" id="cd16406">
    <property type="entry name" value="ParB_N_like"/>
    <property type="match status" value="1"/>
</dbReference>
<dbReference type="Gene3D" id="3.90.1530.30">
    <property type="match status" value="1"/>
</dbReference>
<evidence type="ECO:0000259" key="1">
    <source>
        <dbReference type="SMART" id="SM00470"/>
    </source>
</evidence>
<dbReference type="InterPro" id="IPR050336">
    <property type="entry name" value="Chromosome_partition/occlusion"/>
</dbReference>
<dbReference type="SUPFAM" id="SSF110849">
    <property type="entry name" value="ParB/Sulfiredoxin"/>
    <property type="match status" value="1"/>
</dbReference>
<organism evidence="2 3">
    <name type="scientific">Shewanella psychrophila</name>
    <dbReference type="NCBI Taxonomy" id="225848"/>
    <lineage>
        <taxon>Bacteria</taxon>
        <taxon>Pseudomonadati</taxon>
        <taxon>Pseudomonadota</taxon>
        <taxon>Gammaproteobacteria</taxon>
        <taxon>Alteromonadales</taxon>
        <taxon>Shewanellaceae</taxon>
        <taxon>Shewanella</taxon>
    </lineage>
</organism>
<dbReference type="InterPro" id="IPR003115">
    <property type="entry name" value="ParB_N"/>
</dbReference>
<dbReference type="Proteomes" id="UP000189545">
    <property type="component" value="Chromosome"/>
</dbReference>
<dbReference type="SUPFAM" id="SSF109709">
    <property type="entry name" value="KorB DNA-binding domain-like"/>
    <property type="match status" value="1"/>
</dbReference>
<reference evidence="2 3" key="1">
    <citation type="submission" date="2016-03" db="EMBL/GenBank/DDBJ databases">
        <title>Complete genome sequence of Shewanella psychrophila WP2, a deep sea bacterium isolated from west Pacific sediment.</title>
        <authorList>
            <person name="Xu G."/>
            <person name="Jian H."/>
        </authorList>
    </citation>
    <scope>NUCLEOTIDE SEQUENCE [LARGE SCALE GENOMIC DNA]</scope>
    <source>
        <strain evidence="2 3">WP2</strain>
    </source>
</reference>
<proteinExistence type="predicted"/>
<dbReference type="PANTHER" id="PTHR33375">
    <property type="entry name" value="CHROMOSOME-PARTITIONING PROTEIN PARB-RELATED"/>
    <property type="match status" value="1"/>
</dbReference>
<dbReference type="STRING" id="225848.Sps_04718"/>
<dbReference type="Gene3D" id="1.10.10.2830">
    <property type="match status" value="1"/>
</dbReference>
<dbReference type="GO" id="GO:0007059">
    <property type="term" value="P:chromosome segregation"/>
    <property type="evidence" value="ECO:0007669"/>
    <property type="project" value="TreeGrafter"/>
</dbReference>
<name>A0A1S6HWB9_9GAMM</name>
<dbReference type="Pfam" id="PF02195">
    <property type="entry name" value="ParB_N"/>
    <property type="match status" value="1"/>
</dbReference>
<keyword evidence="3" id="KW-1185">Reference proteome</keyword>
<feature type="domain" description="ParB-like N-terminal" evidence="1">
    <location>
        <begin position="60"/>
        <end position="157"/>
    </location>
</feature>
<dbReference type="OrthoDB" id="9813122at2"/>
<dbReference type="EMBL" id="CP014782">
    <property type="protein sequence ID" value="AQS39801.1"/>
    <property type="molecule type" value="Genomic_DNA"/>
</dbReference>
<evidence type="ECO:0000313" key="3">
    <source>
        <dbReference type="Proteomes" id="UP000189545"/>
    </source>
</evidence>
<sequence>MTNSTAAHTTSTTALTAIASHKTQAGSSKSDILNKPTATKDKAVVKLVTGESSLDAGGLQQLSITQLVDCDLNVRKGKVSKADDDALYASIKAHGLLQNLLVLPADEQGGYAVIGGGRRLKQLRRLVKDGKLTVADKVPVKVLTASEAEQFASELSLSENFVRANMHPADEFSAFAELVNQGSSFAQVAERFGVTQKFVKQRMKLSSVAPVILDAYRNGETTLDIVMCYSIADTEQQLSVWAECKDRDFYNLSALRNMLTPQALEGDNYLVEFVGKAAYKKAGGVTTTDLFEDTVYFDDSELVRTLATAKLEKQAEQLTQDGWKWTKVLLQGGYCDTEGYDKLEVVKEGDEETYNADEMALAGCVVSLRQYGGEVVIHKGLVAKEDKKAWALVQESGKPAQAESATAPEDKSGYSNALKDDLIAQRLIISKYALMNNPTVAIDALHFSMCLSAFSANHQYEFTPLYIKHSETKHIPAKGALSDNKALELIEQTKAEFDIAWFSLPTVTERFDAFCQLDTVEKHKQVAYAAALSLEPSLLGSREHVECVINKLAITPSDFWRPTKETFFKRISQGELIDIAKPVMSELWAQQATSLKKKEVVIQVDELVNGKGEQLTEKQQDYFNTWMPTGF</sequence>
<dbReference type="GO" id="GO:0005694">
    <property type="term" value="C:chromosome"/>
    <property type="evidence" value="ECO:0007669"/>
    <property type="project" value="TreeGrafter"/>
</dbReference>